<keyword evidence="2" id="KW-0378">Hydrolase</keyword>
<dbReference type="OrthoDB" id="5413504at2"/>
<accession>K0NFY3</accession>
<proteinExistence type="predicted"/>
<dbReference type="PROSITE" id="PS51833">
    <property type="entry name" value="HDOD"/>
    <property type="match status" value="1"/>
</dbReference>
<evidence type="ECO:0000313" key="3">
    <source>
        <dbReference type="Proteomes" id="UP000007347"/>
    </source>
</evidence>
<dbReference type="STRING" id="651182.TOL2_C17040"/>
<dbReference type="InterPro" id="IPR052340">
    <property type="entry name" value="RNase_Y/CdgJ"/>
</dbReference>
<dbReference type="InterPro" id="IPR013976">
    <property type="entry name" value="HDOD"/>
</dbReference>
<gene>
    <name evidence="2" type="ordered locus">TOL2_C17040</name>
</gene>
<dbReference type="GO" id="GO:0016787">
    <property type="term" value="F:hydrolase activity"/>
    <property type="evidence" value="ECO:0007669"/>
    <property type="project" value="UniProtKB-KW"/>
</dbReference>
<organism evidence="2 3">
    <name type="scientific">Desulfobacula toluolica (strain DSM 7467 / Tol2)</name>
    <dbReference type="NCBI Taxonomy" id="651182"/>
    <lineage>
        <taxon>Bacteria</taxon>
        <taxon>Pseudomonadati</taxon>
        <taxon>Thermodesulfobacteriota</taxon>
        <taxon>Desulfobacteria</taxon>
        <taxon>Desulfobacterales</taxon>
        <taxon>Desulfobacteraceae</taxon>
        <taxon>Desulfobacula</taxon>
    </lineage>
</organism>
<dbReference type="Pfam" id="PF08668">
    <property type="entry name" value="HDOD"/>
    <property type="match status" value="1"/>
</dbReference>
<sequence>MKAQNELQGEETIANAITLNILNSNFKLPPMPANGPKLMALIQQPMDKIDIDSFAKLINSDPGLFSMILQLANSIYFKGIDEIFSLRAAITRVGLQEAINSVNLYFFQRILPKIPEIEGFSTKDYWAFSWACATAARRLGHPNLNMNALPGELYIAGLLHGIGKLILAIHYPVEFSKCIQKAAELEQPLHTIELDEFGTTDTLIASKLMTIWNIPSRICAGVEFYQDPGSAPEKYRDIAALLQSACSIAAMSGIGTNGDGCTMGFESTWIAGQSGLLFSKKGIRDNIVQEILVSLEKKSESITGVIPPKRDVLPDSKIPVDNHKNSSVRTQPKTDNKGLLAWIKSWFI</sequence>
<dbReference type="PANTHER" id="PTHR33525">
    <property type="match status" value="1"/>
</dbReference>
<name>K0NFY3_DESTT</name>
<dbReference type="EMBL" id="FO203503">
    <property type="protein sequence ID" value="CCK79865.1"/>
    <property type="molecule type" value="Genomic_DNA"/>
</dbReference>
<keyword evidence="3" id="KW-1185">Reference proteome</keyword>
<dbReference type="Gene3D" id="1.10.3210.10">
    <property type="entry name" value="Hypothetical protein af1432"/>
    <property type="match status" value="1"/>
</dbReference>
<reference evidence="2 3" key="1">
    <citation type="journal article" date="2013" name="Environ. Microbiol.">
        <title>Complete genome, catabolic sub-proteomes and key-metabolites of Desulfobacula toluolica Tol2, a marine, aromatic compound-degrading, sulfate-reducing bacterium.</title>
        <authorList>
            <person name="Wohlbrand L."/>
            <person name="Jacob J.H."/>
            <person name="Kube M."/>
            <person name="Mussmann M."/>
            <person name="Jarling R."/>
            <person name="Beck A."/>
            <person name="Amann R."/>
            <person name="Wilkes H."/>
            <person name="Reinhardt R."/>
            <person name="Rabus R."/>
        </authorList>
    </citation>
    <scope>NUCLEOTIDE SEQUENCE [LARGE SCALE GENOMIC DNA]</scope>
    <source>
        <strain evidence="3">DSM 7467 / Tol2</strain>
    </source>
</reference>
<dbReference type="AlphaFoldDB" id="K0NFY3"/>
<dbReference type="PANTHER" id="PTHR33525:SF3">
    <property type="entry name" value="RIBONUCLEASE Y"/>
    <property type="match status" value="1"/>
</dbReference>
<dbReference type="SUPFAM" id="SSF109604">
    <property type="entry name" value="HD-domain/PDEase-like"/>
    <property type="match status" value="1"/>
</dbReference>
<evidence type="ECO:0000259" key="1">
    <source>
        <dbReference type="PROSITE" id="PS51833"/>
    </source>
</evidence>
<dbReference type="KEGG" id="dto:TOL2_C17040"/>
<dbReference type="HOGENOM" id="CLU_796258_0_0_7"/>
<protein>
    <submittedName>
        <fullName evidence="2">Metal dependent phosphohydrolase</fullName>
    </submittedName>
</protein>
<feature type="domain" description="HDOD" evidence="1">
    <location>
        <begin position="28"/>
        <end position="228"/>
    </location>
</feature>
<dbReference type="Proteomes" id="UP000007347">
    <property type="component" value="Chromosome"/>
</dbReference>
<evidence type="ECO:0000313" key="2">
    <source>
        <dbReference type="EMBL" id="CCK79865.1"/>
    </source>
</evidence>
<dbReference type="RefSeq" id="WP_014957206.1">
    <property type="nucleotide sequence ID" value="NC_018645.1"/>
</dbReference>